<protein>
    <recommendedName>
        <fullName evidence="10">Fatty acid ABC transporter ATP-binding/permease protein</fullName>
    </recommendedName>
</protein>
<dbReference type="PROSITE" id="PS50893">
    <property type="entry name" value="ABC_TRANSPORTER_2"/>
    <property type="match status" value="1"/>
</dbReference>
<dbReference type="GO" id="GO:0005886">
    <property type="term" value="C:plasma membrane"/>
    <property type="evidence" value="ECO:0007669"/>
    <property type="project" value="UniProtKB-SubCell"/>
</dbReference>
<evidence type="ECO:0000256" key="9">
    <source>
        <dbReference type="ARBA" id="ARBA00061644"/>
    </source>
</evidence>
<keyword evidence="6 11" id="KW-1133">Transmembrane helix</keyword>
<gene>
    <name evidence="14" type="ORF">R6G80_02850</name>
</gene>
<feature type="transmembrane region" description="Helical" evidence="11">
    <location>
        <begin position="23"/>
        <end position="48"/>
    </location>
</feature>
<keyword evidence="4" id="KW-0547">Nucleotide-binding</keyword>
<dbReference type="FunFam" id="3.40.50.300:FF:000287">
    <property type="entry name" value="Multidrug ABC transporter ATP-binding protein"/>
    <property type="match status" value="1"/>
</dbReference>
<dbReference type="Gene3D" id="3.40.50.300">
    <property type="entry name" value="P-loop containing nucleotide triphosphate hydrolases"/>
    <property type="match status" value="1"/>
</dbReference>
<dbReference type="Proteomes" id="UP001281731">
    <property type="component" value="Unassembled WGS sequence"/>
</dbReference>
<evidence type="ECO:0000256" key="7">
    <source>
        <dbReference type="ARBA" id="ARBA00023136"/>
    </source>
</evidence>
<feature type="domain" description="ABC transporter" evidence="12">
    <location>
        <begin position="334"/>
        <end position="567"/>
    </location>
</feature>
<dbReference type="CDD" id="cd07346">
    <property type="entry name" value="ABC_6TM_exporters"/>
    <property type="match status" value="1"/>
</dbReference>
<evidence type="ECO:0000256" key="6">
    <source>
        <dbReference type="ARBA" id="ARBA00022989"/>
    </source>
</evidence>
<comment type="function">
    <text evidence="8">ABC transporter involved in fatty acid import. Transmembrane domains (TMD) form a pore in the membrane and the ATP-binding domain (NBD) is responsible for energy generation.</text>
</comment>
<dbReference type="PROSITE" id="PS00211">
    <property type="entry name" value="ABC_TRANSPORTER_1"/>
    <property type="match status" value="1"/>
</dbReference>
<keyword evidence="3 11" id="KW-0812">Transmembrane</keyword>
<dbReference type="InterPro" id="IPR003593">
    <property type="entry name" value="AAA+_ATPase"/>
</dbReference>
<comment type="subcellular location">
    <subcellularLocation>
        <location evidence="1">Cell membrane</location>
        <topology evidence="1">Multi-pass membrane protein</topology>
    </subcellularLocation>
</comment>
<dbReference type="GO" id="GO:0034040">
    <property type="term" value="F:ATPase-coupled lipid transmembrane transporter activity"/>
    <property type="evidence" value="ECO:0007669"/>
    <property type="project" value="TreeGrafter"/>
</dbReference>
<name>A0AAW9HLY4_9ACTO</name>
<dbReference type="PROSITE" id="PS50929">
    <property type="entry name" value="ABC_TM1F"/>
    <property type="match status" value="1"/>
</dbReference>
<dbReference type="InterPro" id="IPR027417">
    <property type="entry name" value="P-loop_NTPase"/>
</dbReference>
<feature type="transmembrane region" description="Helical" evidence="11">
    <location>
        <begin position="54"/>
        <end position="73"/>
    </location>
</feature>
<dbReference type="EMBL" id="JAWNGC010000002">
    <property type="protein sequence ID" value="MDY5154666.1"/>
    <property type="molecule type" value="Genomic_DNA"/>
</dbReference>
<dbReference type="InterPro" id="IPR003439">
    <property type="entry name" value="ABC_transporter-like_ATP-bd"/>
</dbReference>
<dbReference type="InterPro" id="IPR036640">
    <property type="entry name" value="ABC1_TM_sf"/>
</dbReference>
<evidence type="ECO:0000313" key="15">
    <source>
        <dbReference type="Proteomes" id="UP001281731"/>
    </source>
</evidence>
<evidence type="ECO:0000256" key="8">
    <source>
        <dbReference type="ARBA" id="ARBA00055053"/>
    </source>
</evidence>
<dbReference type="AlphaFoldDB" id="A0AAW9HLY4"/>
<evidence type="ECO:0000259" key="12">
    <source>
        <dbReference type="PROSITE" id="PS50893"/>
    </source>
</evidence>
<evidence type="ECO:0000313" key="14">
    <source>
        <dbReference type="EMBL" id="MDY5154666.1"/>
    </source>
</evidence>
<organism evidence="14 15">
    <name type="scientific">Actinotignum urinale</name>
    <dbReference type="NCBI Taxonomy" id="190146"/>
    <lineage>
        <taxon>Bacteria</taxon>
        <taxon>Bacillati</taxon>
        <taxon>Actinomycetota</taxon>
        <taxon>Actinomycetes</taxon>
        <taxon>Actinomycetales</taxon>
        <taxon>Actinomycetaceae</taxon>
        <taxon>Actinotignum</taxon>
    </lineage>
</organism>
<evidence type="ECO:0000256" key="1">
    <source>
        <dbReference type="ARBA" id="ARBA00004651"/>
    </source>
</evidence>
<evidence type="ECO:0000256" key="5">
    <source>
        <dbReference type="ARBA" id="ARBA00022840"/>
    </source>
</evidence>
<dbReference type="InterPro" id="IPR011527">
    <property type="entry name" value="ABC1_TM_dom"/>
</dbReference>
<dbReference type="SMART" id="SM00382">
    <property type="entry name" value="AAA"/>
    <property type="match status" value="1"/>
</dbReference>
<dbReference type="PANTHER" id="PTHR24221">
    <property type="entry name" value="ATP-BINDING CASSETTE SUB-FAMILY B"/>
    <property type="match status" value="1"/>
</dbReference>
<keyword evidence="7 11" id="KW-0472">Membrane</keyword>
<dbReference type="GO" id="GO:0140359">
    <property type="term" value="F:ABC-type transporter activity"/>
    <property type="evidence" value="ECO:0007669"/>
    <property type="project" value="InterPro"/>
</dbReference>
<sequence length="576" mass="63400">MLNALKKIGHFAGEEQGNIRKSIAVSFLFAIFYMFQIGAVYFVILGMLGKDIGINPALLALLFLLISIFGRALTNYFAQLEQTHAGYFMVARQRLAVANKMKTVPMGYFDEANTGNIVGTLTTVLGDVENTAPVVLINIMGGFLNAFVFTLITLIWDWRIGLIVIVGTLIYLWVTSAMEKKTAHLAPKRQEAQAELVEAVLEQIKGMSIIKSFNLTGKGDKKVHAAIRRNKKNNLAIEKMFTPYNMAQDFVLKLFSILIIVAAIYLYVQGTMLPENALMSVIISFMIFAQIDSAGSSMAVLRVVSSSIDQVENLKQMPVMDIHGEDIRPKKASIKVANIDFSYGSKEILHDVSFTVPEKTTTAIVGPSGSGKTTVCNLIARFWDVNAGSIKIGGHDIRDYTLTSLMDQISMVFQSVYLFQDTIENNIKFGNMNATHEEVVQAAQKAACHDFIMSLPEGYKTVIGEGGASLSGGEKQRISIARAILKDAPIIIFDEATANVDPENEDKLQQAMNSLMKDKTIIMIAHSLKTVENADQILVIDEGKVVASGTHNELAAKDGIYSRFLQARKTAESWKI</sequence>
<evidence type="ECO:0000256" key="3">
    <source>
        <dbReference type="ARBA" id="ARBA00022692"/>
    </source>
</evidence>
<dbReference type="GO" id="GO:0016887">
    <property type="term" value="F:ATP hydrolysis activity"/>
    <property type="evidence" value="ECO:0007669"/>
    <property type="project" value="InterPro"/>
</dbReference>
<feature type="transmembrane region" description="Helical" evidence="11">
    <location>
        <begin position="162"/>
        <end position="179"/>
    </location>
</feature>
<dbReference type="Gene3D" id="1.20.1560.10">
    <property type="entry name" value="ABC transporter type 1, transmembrane domain"/>
    <property type="match status" value="1"/>
</dbReference>
<accession>A0AAW9HLY4</accession>
<reference evidence="14" key="1">
    <citation type="submission" date="2023-10" db="EMBL/GenBank/DDBJ databases">
        <title>Whole Genome based description of the genera Actinobaculum and Actinotignum reveals a complex phylogenetic relationship within the species included in the genus Actinotignum.</title>
        <authorList>
            <person name="Jensen C.S."/>
            <person name="Dargis R."/>
            <person name="Kemp M."/>
            <person name="Christensen J.J."/>
        </authorList>
    </citation>
    <scope>NUCLEOTIDE SEQUENCE</scope>
    <source>
        <strain evidence="14">SLA_B511</strain>
    </source>
</reference>
<dbReference type="RefSeq" id="WP_320756370.1">
    <property type="nucleotide sequence ID" value="NZ_JAWNGC010000002.1"/>
</dbReference>
<dbReference type="InterPro" id="IPR017871">
    <property type="entry name" value="ABC_transporter-like_CS"/>
</dbReference>
<evidence type="ECO:0000256" key="10">
    <source>
        <dbReference type="ARBA" id="ARBA00071747"/>
    </source>
</evidence>
<evidence type="ECO:0000256" key="11">
    <source>
        <dbReference type="SAM" id="Phobius"/>
    </source>
</evidence>
<dbReference type="InterPro" id="IPR039421">
    <property type="entry name" value="Type_1_exporter"/>
</dbReference>
<keyword evidence="2" id="KW-0813">Transport</keyword>
<dbReference type="SUPFAM" id="SSF90123">
    <property type="entry name" value="ABC transporter transmembrane region"/>
    <property type="match status" value="1"/>
</dbReference>
<comment type="caution">
    <text evidence="14">The sequence shown here is derived from an EMBL/GenBank/DDBJ whole genome shotgun (WGS) entry which is preliminary data.</text>
</comment>
<evidence type="ECO:0000259" key="13">
    <source>
        <dbReference type="PROSITE" id="PS50929"/>
    </source>
</evidence>
<dbReference type="Pfam" id="PF00005">
    <property type="entry name" value="ABC_tran"/>
    <property type="match status" value="1"/>
</dbReference>
<dbReference type="PANTHER" id="PTHR24221:SF397">
    <property type="entry name" value="ABC TRANSPORTER, ATP-BINDING TRANSMEMBRANE PROTEIN"/>
    <property type="match status" value="1"/>
</dbReference>
<dbReference type="Pfam" id="PF00664">
    <property type="entry name" value="ABC_membrane"/>
    <property type="match status" value="1"/>
</dbReference>
<dbReference type="SUPFAM" id="SSF52540">
    <property type="entry name" value="P-loop containing nucleoside triphosphate hydrolases"/>
    <property type="match status" value="1"/>
</dbReference>
<dbReference type="GO" id="GO:0005524">
    <property type="term" value="F:ATP binding"/>
    <property type="evidence" value="ECO:0007669"/>
    <property type="project" value="UniProtKB-KW"/>
</dbReference>
<proteinExistence type="inferred from homology"/>
<feature type="transmembrane region" description="Helical" evidence="11">
    <location>
        <begin position="250"/>
        <end position="268"/>
    </location>
</feature>
<evidence type="ECO:0000256" key="4">
    <source>
        <dbReference type="ARBA" id="ARBA00022741"/>
    </source>
</evidence>
<comment type="similarity">
    <text evidence="9">Belongs to the ABC transporter superfamily. Lipid exporter (TC 3.A.1.106) family.</text>
</comment>
<feature type="transmembrane region" description="Helical" evidence="11">
    <location>
        <begin position="135"/>
        <end position="156"/>
    </location>
</feature>
<keyword evidence="5 14" id="KW-0067">ATP-binding</keyword>
<evidence type="ECO:0000256" key="2">
    <source>
        <dbReference type="ARBA" id="ARBA00022448"/>
    </source>
</evidence>
<feature type="domain" description="ABC transmembrane type-1" evidence="13">
    <location>
        <begin position="22"/>
        <end position="301"/>
    </location>
</feature>